<gene>
    <name evidence="6" type="primary">pxpB</name>
    <name evidence="6" type="ORF">Q5761_09575</name>
</gene>
<dbReference type="Proteomes" id="UP001304683">
    <property type="component" value="Chromosome"/>
</dbReference>
<dbReference type="InterPro" id="IPR029000">
    <property type="entry name" value="Cyclophilin-like_dom_sf"/>
</dbReference>
<name>A0ABZ0QPB5_9FIRM</name>
<organism evidence="6 7">
    <name type="scientific">Thermaerobacter composti</name>
    <dbReference type="NCBI Taxonomy" id="554949"/>
    <lineage>
        <taxon>Bacteria</taxon>
        <taxon>Bacillati</taxon>
        <taxon>Bacillota</taxon>
        <taxon>Clostridia</taxon>
        <taxon>Eubacteriales</taxon>
        <taxon>Clostridiales Family XVII. Incertae Sedis</taxon>
        <taxon>Thermaerobacter</taxon>
    </lineage>
</organism>
<dbReference type="EMBL" id="CP132508">
    <property type="protein sequence ID" value="WPD18602.1"/>
    <property type="molecule type" value="Genomic_DNA"/>
</dbReference>
<evidence type="ECO:0000313" key="7">
    <source>
        <dbReference type="Proteomes" id="UP001304683"/>
    </source>
</evidence>
<keyword evidence="1" id="KW-0547">Nucleotide-binding</keyword>
<dbReference type="Pfam" id="PF02682">
    <property type="entry name" value="CT_C_D"/>
    <property type="match status" value="1"/>
</dbReference>
<dbReference type="SUPFAM" id="SSF160467">
    <property type="entry name" value="PH0987 N-terminal domain-like"/>
    <property type="match status" value="1"/>
</dbReference>
<evidence type="ECO:0000313" key="6">
    <source>
        <dbReference type="EMBL" id="WPD18602.1"/>
    </source>
</evidence>
<evidence type="ECO:0000256" key="2">
    <source>
        <dbReference type="ARBA" id="ARBA00022801"/>
    </source>
</evidence>
<keyword evidence="2 6" id="KW-0378">Hydrolase</keyword>
<dbReference type="PANTHER" id="PTHR34698">
    <property type="entry name" value="5-OXOPROLINASE SUBUNIT B"/>
    <property type="match status" value="1"/>
</dbReference>
<keyword evidence="3" id="KW-0067">ATP-binding</keyword>
<proteinExistence type="predicted"/>
<dbReference type="PANTHER" id="PTHR34698:SF2">
    <property type="entry name" value="5-OXOPROLINASE SUBUNIT B"/>
    <property type="match status" value="1"/>
</dbReference>
<reference evidence="6 7" key="1">
    <citation type="submission" date="2023-08" db="EMBL/GenBank/DDBJ databases">
        <title>Genome sequence of Thermaerobacter compostii strain Ins1, a spore-forming filamentous bacterium isolated from a deep geothermal reservoir.</title>
        <authorList>
            <person name="Bregnard D."/>
            <person name="Gonzalez D."/>
            <person name="Junier P."/>
        </authorList>
    </citation>
    <scope>NUCLEOTIDE SEQUENCE [LARGE SCALE GENOMIC DNA]</scope>
    <source>
        <strain evidence="6 7">Ins1</strain>
    </source>
</reference>
<dbReference type="NCBIfam" id="TIGR00370">
    <property type="entry name" value="5-oxoprolinase subunit PxpB"/>
    <property type="match status" value="1"/>
</dbReference>
<evidence type="ECO:0000256" key="3">
    <source>
        <dbReference type="ARBA" id="ARBA00022840"/>
    </source>
</evidence>
<feature type="domain" description="Carboxyltransferase" evidence="5">
    <location>
        <begin position="64"/>
        <end position="265"/>
    </location>
</feature>
<dbReference type="InterPro" id="IPR003833">
    <property type="entry name" value="CT_C_D"/>
</dbReference>
<evidence type="ECO:0000259" key="5">
    <source>
        <dbReference type="SMART" id="SM00796"/>
    </source>
</evidence>
<accession>A0ABZ0QPB5</accession>
<evidence type="ECO:0000256" key="1">
    <source>
        <dbReference type="ARBA" id="ARBA00022741"/>
    </source>
</evidence>
<dbReference type="SUPFAM" id="SSF50891">
    <property type="entry name" value="Cyclophilin-like"/>
    <property type="match status" value="1"/>
</dbReference>
<dbReference type="Gene3D" id="3.30.1360.40">
    <property type="match status" value="1"/>
</dbReference>
<dbReference type="Gene3D" id="2.40.100.10">
    <property type="entry name" value="Cyclophilin-like"/>
    <property type="match status" value="1"/>
</dbReference>
<sequence>MDQPSGFLPPRFDPDHPVPPDQAGRSETSARPPGHVAGGAGPAARQARRRPVHPQGVEGFDRPVRFLPAGDRALVVEFGNEISPAIHARVRALTQALQVRPIPGVMEVVPTYRSVLVYFDPMQVAPAALEQGLLDLVRNREALQLPAPTVTVIPVCYGGEFGPDLPFVCEHTGLSADEVIRIHTGRDYLIYMLGFTPGFPYLGGMDERIAAPRLESPRTKIPAGSVGIAGKQTGVYPVESPGGWRIIGRTPIKLYDPYREPPALLEPGNYVRFRAVTRAEYEAIAEQVAAGTYRVEVVPKAAEH</sequence>
<dbReference type="GO" id="GO:0017168">
    <property type="term" value="F:5-oxoprolinase (ATP-hydrolyzing) activity"/>
    <property type="evidence" value="ECO:0007669"/>
    <property type="project" value="UniProtKB-EC"/>
</dbReference>
<protein>
    <submittedName>
        <fullName evidence="6">5-oxoprolinase subunit PxpB</fullName>
        <ecNumber evidence="6">3.5.2.9</ecNumber>
    </submittedName>
</protein>
<evidence type="ECO:0000256" key="4">
    <source>
        <dbReference type="SAM" id="MobiDB-lite"/>
    </source>
</evidence>
<dbReference type="InterPro" id="IPR010016">
    <property type="entry name" value="PxpB"/>
</dbReference>
<keyword evidence="7" id="KW-1185">Reference proteome</keyword>
<dbReference type="EC" id="3.5.2.9" evidence="6"/>
<feature type="region of interest" description="Disordered" evidence="4">
    <location>
        <begin position="1"/>
        <end position="60"/>
    </location>
</feature>
<dbReference type="SMART" id="SM00796">
    <property type="entry name" value="AHS1"/>
    <property type="match status" value="1"/>
</dbReference>